<feature type="region of interest" description="Disordered" evidence="1">
    <location>
        <begin position="323"/>
        <end position="370"/>
    </location>
</feature>
<feature type="region of interest" description="Disordered" evidence="1">
    <location>
        <begin position="23"/>
        <end position="50"/>
    </location>
</feature>
<feature type="compositionally biased region" description="Basic and acidic residues" evidence="1">
    <location>
        <begin position="329"/>
        <end position="338"/>
    </location>
</feature>
<evidence type="ECO:0000313" key="3">
    <source>
        <dbReference type="Proteomes" id="UP000198287"/>
    </source>
</evidence>
<feature type="region of interest" description="Disordered" evidence="1">
    <location>
        <begin position="408"/>
        <end position="433"/>
    </location>
</feature>
<dbReference type="AlphaFoldDB" id="A0A226DR96"/>
<proteinExistence type="predicted"/>
<evidence type="ECO:0000256" key="1">
    <source>
        <dbReference type="SAM" id="MobiDB-lite"/>
    </source>
</evidence>
<feature type="compositionally biased region" description="Polar residues" evidence="1">
    <location>
        <begin position="26"/>
        <end position="50"/>
    </location>
</feature>
<accession>A0A226DR96</accession>
<keyword evidence="3" id="KW-1185">Reference proteome</keyword>
<reference evidence="2 3" key="1">
    <citation type="submission" date="2015-12" db="EMBL/GenBank/DDBJ databases">
        <title>The genome of Folsomia candida.</title>
        <authorList>
            <person name="Faddeeva A."/>
            <person name="Derks M.F."/>
            <person name="Anvar Y."/>
            <person name="Smit S."/>
            <person name="Van Straalen N."/>
            <person name="Roelofs D."/>
        </authorList>
    </citation>
    <scope>NUCLEOTIDE SEQUENCE [LARGE SCALE GENOMIC DNA]</scope>
    <source>
        <strain evidence="2 3">VU population</strain>
        <tissue evidence="2">Whole body</tissue>
    </source>
</reference>
<feature type="compositionally biased region" description="Polar residues" evidence="1">
    <location>
        <begin position="340"/>
        <end position="355"/>
    </location>
</feature>
<sequence>MNYSQQQRFSPAYLAFVQGLKKPVTPKQSCPSQPKQASTGQNQPSKQKPKRNNFQSFIDLRKNFRNAFASGVLKPGHFAPRIHAMVTAATNAILEDAKKRNINAILSELCKDGRLKPFSTAEALAFIWVYVGMMEAVTARNGPTPCTGGLNGQLVFLFKQAVSLDKKKNMLHVALLWKKVQKCHPPPSSEFHSYAQIFKNAYGREDLDMVPTPETRMEKLFLEISDKSGNPFSFLHEEDEGWEVDTPPVKEIPVASVKTEIKDKPNRPPVQQEIDTSFLKKPHQFRSDLQKISQKLVQDLTPKAIMKPSSSTFSSVHAQQKVAPVKVKSYRERDDGKSIKQGNVETASASKSGPSVQEVRKPSKKKKNLAPETMDNDFLLFLTNPREYIRLNPSLFPSSDATWSARKLLPDQPPKRKKPNPVNDPVPEPEVTQTPADCTETLLSVDFTPDEYVDQTTASNYYAQGVKIVDGVKRVVFYHKMINPSAIKKEPV</sequence>
<name>A0A226DR96_FOLCA</name>
<evidence type="ECO:0000313" key="2">
    <source>
        <dbReference type="EMBL" id="OXA47590.1"/>
    </source>
</evidence>
<dbReference type="Proteomes" id="UP000198287">
    <property type="component" value="Unassembled WGS sequence"/>
</dbReference>
<comment type="caution">
    <text evidence="2">The sequence shown here is derived from an EMBL/GenBank/DDBJ whole genome shotgun (WGS) entry which is preliminary data.</text>
</comment>
<protein>
    <submittedName>
        <fullName evidence="2">Uncharacterized protein</fullName>
    </submittedName>
</protein>
<organism evidence="2 3">
    <name type="scientific">Folsomia candida</name>
    <name type="common">Springtail</name>
    <dbReference type="NCBI Taxonomy" id="158441"/>
    <lineage>
        <taxon>Eukaryota</taxon>
        <taxon>Metazoa</taxon>
        <taxon>Ecdysozoa</taxon>
        <taxon>Arthropoda</taxon>
        <taxon>Hexapoda</taxon>
        <taxon>Collembola</taxon>
        <taxon>Entomobryomorpha</taxon>
        <taxon>Isotomoidea</taxon>
        <taxon>Isotomidae</taxon>
        <taxon>Proisotominae</taxon>
        <taxon>Folsomia</taxon>
    </lineage>
</organism>
<gene>
    <name evidence="2" type="ORF">Fcan01_18023</name>
</gene>
<dbReference type="EMBL" id="LNIX01000013">
    <property type="protein sequence ID" value="OXA47590.1"/>
    <property type="molecule type" value="Genomic_DNA"/>
</dbReference>